<feature type="region of interest" description="Disordered" evidence="1">
    <location>
        <begin position="68"/>
        <end position="88"/>
    </location>
</feature>
<name>A0A1A8RQY1_9TELE</name>
<proteinExistence type="predicted"/>
<dbReference type="AlphaFoldDB" id="A0A1A8RQY1"/>
<reference evidence="2" key="1">
    <citation type="submission" date="2016-05" db="EMBL/GenBank/DDBJ databases">
        <authorList>
            <person name="Lavstsen T."/>
            <person name="Jespersen J.S."/>
        </authorList>
    </citation>
    <scope>NUCLEOTIDE SEQUENCE</scope>
    <source>
        <tissue evidence="2">Brain</tissue>
    </source>
</reference>
<gene>
    <name evidence="2" type="primary">CU457778.1</name>
</gene>
<protein>
    <submittedName>
        <fullName evidence="2">Uncharacterized protein</fullName>
    </submittedName>
</protein>
<sequence length="88" mass="9804">MGNEFHSFGTAWTNARSPRDLNRIRGVHSSKRSADLNVRVGTYGVSREPVKMCQDRGNMATSVCIRQEPGSSVLDDLQPIQGRDRNTN</sequence>
<reference evidence="2" key="2">
    <citation type="submission" date="2016-06" db="EMBL/GenBank/DDBJ databases">
        <title>The genome of a short-lived fish provides insights into sex chromosome evolution and the genetic control of aging.</title>
        <authorList>
            <person name="Reichwald K."/>
            <person name="Felder M."/>
            <person name="Petzold A."/>
            <person name="Koch P."/>
            <person name="Groth M."/>
            <person name="Platzer M."/>
        </authorList>
    </citation>
    <scope>NUCLEOTIDE SEQUENCE</scope>
    <source>
        <tissue evidence="2">Brain</tissue>
    </source>
</reference>
<organism evidence="2">
    <name type="scientific">Nothobranchius rachovii</name>
    <name type="common">bluefin notho</name>
    <dbReference type="NCBI Taxonomy" id="451742"/>
    <lineage>
        <taxon>Eukaryota</taxon>
        <taxon>Metazoa</taxon>
        <taxon>Chordata</taxon>
        <taxon>Craniata</taxon>
        <taxon>Vertebrata</taxon>
        <taxon>Euteleostomi</taxon>
        <taxon>Actinopterygii</taxon>
        <taxon>Neopterygii</taxon>
        <taxon>Teleostei</taxon>
        <taxon>Neoteleostei</taxon>
        <taxon>Acanthomorphata</taxon>
        <taxon>Ovalentaria</taxon>
        <taxon>Atherinomorphae</taxon>
        <taxon>Cyprinodontiformes</taxon>
        <taxon>Nothobranchiidae</taxon>
        <taxon>Nothobranchius</taxon>
    </lineage>
</organism>
<dbReference type="EMBL" id="HAEI01009441">
    <property type="protein sequence ID" value="SBS07788.1"/>
    <property type="molecule type" value="Transcribed_RNA"/>
</dbReference>
<accession>A0A1A8RQY1</accession>
<evidence type="ECO:0000256" key="1">
    <source>
        <dbReference type="SAM" id="MobiDB-lite"/>
    </source>
</evidence>
<evidence type="ECO:0000313" key="2">
    <source>
        <dbReference type="EMBL" id="SBS07788.1"/>
    </source>
</evidence>